<evidence type="ECO:0000313" key="4">
    <source>
        <dbReference type="Proteomes" id="UP000321570"/>
    </source>
</evidence>
<feature type="compositionally biased region" description="Polar residues" evidence="1">
    <location>
        <begin position="674"/>
        <end position="684"/>
    </location>
</feature>
<dbReference type="GO" id="GO:0005634">
    <property type="term" value="C:nucleus"/>
    <property type="evidence" value="ECO:0007669"/>
    <property type="project" value="TreeGrafter"/>
</dbReference>
<sequence length="820" mass="88778">GVFVPEVLRPLVEYVILETVVGPSHLAFLLDDGRVCRVAFSLLEDKLISLSERKKGRNSDSGRDVSVNRDGSSGSARSSGNTVALRNLRGSMSVMGRPRGSINILRDLQRGGGMYFRPPIAASDIPEEVIEQCQMVLQGKSRQVIVRELQRTNLDVNAAVNNLLSREDESDFNSASGTLGLEDDWGDDTEDIFSLLQQSEGLLMETEGDLPDEILDRTASPRFRREILMDCDRTLGDHATYTDRRKRRRFEANLLRNSENYRSGESGRSIFPYLGLSEDKEEENNQDGSNFKGTDSYIQLGDRLEFWTTISAQSPPSRFTSIAALYTELVAINSCGELHQWKWQSAEPFNPHNINSQPFNLDQPEAGQAVNHRHPRAASLGISHEKVISLSGCITRASIMTASGAIATWVDEVLYVLFHSIVPASSAVLNAASLALSRLEHPATHFSELKNEQVVHLSVAPLISVVQCVSGAVYWWGVLPSYIRQKNADKQKNSTGATITTSEATSTRHQNISEGSDVVAKVTNTPSLNPGDLVCMRNAPMFHAGAVGFTLISGIPKVGVLLEDSWKLTDVCRFRVKSPSLKSFSAEKLLAPVNGKNINSASTEAVHALTCPHAQEIAAAFAAAAASQVEHESSQLDTGAVEMPPPPSPASSTCSDHSGPVKVSPGTFKRKKAPSTSGDSGNLPSTSRSDSLQQSASSTSQQSSTKQQLSTSKPSGQSKTSHDEEIEDWCLSDVHFVEDGRNQPVGVLMKLDGNIAAVKFLKEQDRACLAARCPASPVCQFINYISKSGTGGTLSKPFAMPGATSSQSASGCVPQDPFSW</sequence>
<dbReference type="AlphaFoldDB" id="A0A564YLU8"/>
<feature type="compositionally biased region" description="Polar residues" evidence="1">
    <location>
        <begin position="493"/>
        <end position="512"/>
    </location>
</feature>
<feature type="non-terminal residue" evidence="3">
    <location>
        <position position="1"/>
    </location>
</feature>
<feature type="compositionally biased region" description="Low complexity" evidence="1">
    <location>
        <begin position="71"/>
        <end position="80"/>
    </location>
</feature>
<organism evidence="3 4">
    <name type="scientific">Hymenolepis diminuta</name>
    <name type="common">Rat tapeworm</name>
    <dbReference type="NCBI Taxonomy" id="6216"/>
    <lineage>
        <taxon>Eukaryota</taxon>
        <taxon>Metazoa</taxon>
        <taxon>Spiralia</taxon>
        <taxon>Lophotrochozoa</taxon>
        <taxon>Platyhelminthes</taxon>
        <taxon>Cestoda</taxon>
        <taxon>Eucestoda</taxon>
        <taxon>Cyclophyllidea</taxon>
        <taxon>Hymenolepididae</taxon>
        <taxon>Hymenolepis</taxon>
    </lineage>
</organism>
<feature type="non-terminal residue" evidence="3">
    <location>
        <position position="820"/>
    </location>
</feature>
<dbReference type="EMBL" id="CABIJS010000277">
    <property type="protein sequence ID" value="VUZ48247.1"/>
    <property type="molecule type" value="Genomic_DNA"/>
</dbReference>
<protein>
    <recommendedName>
        <fullName evidence="2">E3 ubiquitin-protein ligase UBR5 ubiquitin-associated domain-containing protein</fullName>
    </recommendedName>
</protein>
<feature type="region of interest" description="Disordered" evidence="1">
    <location>
        <begin position="490"/>
        <end position="512"/>
    </location>
</feature>
<gene>
    <name evidence="3" type="ORF">WMSIL1_LOCUS7566</name>
</gene>
<reference evidence="3 4" key="1">
    <citation type="submission" date="2019-07" db="EMBL/GenBank/DDBJ databases">
        <authorList>
            <person name="Jastrzebski P J."/>
            <person name="Paukszto L."/>
            <person name="Jastrzebski P J."/>
        </authorList>
    </citation>
    <scope>NUCLEOTIDE SEQUENCE [LARGE SCALE GENOMIC DNA]</scope>
    <source>
        <strain evidence="3 4">WMS-il1</strain>
    </source>
</reference>
<evidence type="ECO:0000256" key="1">
    <source>
        <dbReference type="SAM" id="MobiDB-lite"/>
    </source>
</evidence>
<dbReference type="Proteomes" id="UP000321570">
    <property type="component" value="Unassembled WGS sequence"/>
</dbReference>
<feature type="region of interest" description="Disordered" evidence="1">
    <location>
        <begin position="53"/>
        <end position="82"/>
    </location>
</feature>
<dbReference type="PANTHER" id="PTHR46276:SF1">
    <property type="entry name" value="E3 UBIQUITIN-PROTEIN LIGASE UBR5"/>
    <property type="match status" value="1"/>
</dbReference>
<dbReference type="FunFam" id="1.10.8.10:FF:000009">
    <property type="entry name" value="Putative E3 ubiquitin-protein ligase UBR5"/>
    <property type="match status" value="1"/>
</dbReference>
<dbReference type="Pfam" id="PF11547">
    <property type="entry name" value="E3_UbLigase_EDD"/>
    <property type="match status" value="1"/>
</dbReference>
<dbReference type="GO" id="GO:0043130">
    <property type="term" value="F:ubiquitin binding"/>
    <property type="evidence" value="ECO:0007669"/>
    <property type="project" value="InterPro"/>
</dbReference>
<evidence type="ECO:0000313" key="3">
    <source>
        <dbReference type="EMBL" id="VUZ48247.1"/>
    </source>
</evidence>
<dbReference type="GO" id="GO:0090263">
    <property type="term" value="P:positive regulation of canonical Wnt signaling pathway"/>
    <property type="evidence" value="ECO:0007669"/>
    <property type="project" value="TreeGrafter"/>
</dbReference>
<dbReference type="CDD" id="cd14423">
    <property type="entry name" value="CUE_UBR5"/>
    <property type="match status" value="1"/>
</dbReference>
<dbReference type="GO" id="GO:0000209">
    <property type="term" value="P:protein polyubiquitination"/>
    <property type="evidence" value="ECO:0007669"/>
    <property type="project" value="TreeGrafter"/>
</dbReference>
<dbReference type="GO" id="GO:0005737">
    <property type="term" value="C:cytoplasm"/>
    <property type="evidence" value="ECO:0007669"/>
    <property type="project" value="TreeGrafter"/>
</dbReference>
<feature type="region of interest" description="Disordered" evidence="1">
    <location>
        <begin position="630"/>
        <end position="724"/>
    </location>
</feature>
<evidence type="ECO:0000259" key="2">
    <source>
        <dbReference type="Pfam" id="PF11547"/>
    </source>
</evidence>
<name>A0A564YLU8_HYMDI</name>
<accession>A0A564YLU8</accession>
<feature type="region of interest" description="Disordered" evidence="1">
    <location>
        <begin position="801"/>
        <end position="820"/>
    </location>
</feature>
<dbReference type="InterPro" id="IPR024725">
    <property type="entry name" value="UBR5_UBA"/>
</dbReference>
<dbReference type="PANTHER" id="PTHR46276">
    <property type="entry name" value="E3 UBIQUITIN-PROTEIN LIGASE UBR5"/>
    <property type="match status" value="1"/>
</dbReference>
<feature type="domain" description="E3 ubiquitin-protein ligase UBR5 ubiquitin-associated" evidence="2">
    <location>
        <begin position="120"/>
        <end position="169"/>
    </location>
</feature>
<keyword evidence="4" id="KW-1185">Reference proteome</keyword>
<dbReference type="GO" id="GO:0034450">
    <property type="term" value="F:ubiquitin-ubiquitin ligase activity"/>
    <property type="evidence" value="ECO:0007669"/>
    <property type="project" value="TreeGrafter"/>
</dbReference>
<dbReference type="InterPro" id="IPR009091">
    <property type="entry name" value="RCC1/BLIP-II"/>
</dbReference>
<dbReference type="SUPFAM" id="SSF50985">
    <property type="entry name" value="RCC1/BLIP-II"/>
    <property type="match status" value="1"/>
</dbReference>
<proteinExistence type="predicted"/>
<feature type="compositionally biased region" description="Low complexity" evidence="1">
    <location>
        <begin position="685"/>
        <end position="715"/>
    </location>
</feature>
<dbReference type="Gene3D" id="1.10.8.10">
    <property type="entry name" value="DNA helicase RuvA subunit, C-terminal domain"/>
    <property type="match status" value="1"/>
</dbReference>
<feature type="compositionally biased region" description="Basic and acidic residues" evidence="1">
    <location>
        <begin position="53"/>
        <end position="67"/>
    </location>
</feature>